<dbReference type="Proteomes" id="UP000473325">
    <property type="component" value="Unassembled WGS sequence"/>
</dbReference>
<organism evidence="1 2">
    <name type="scientific">Nocardioides flavescens</name>
    <dbReference type="NCBI Taxonomy" id="2691959"/>
    <lineage>
        <taxon>Bacteria</taxon>
        <taxon>Bacillati</taxon>
        <taxon>Actinomycetota</taxon>
        <taxon>Actinomycetes</taxon>
        <taxon>Propionibacteriales</taxon>
        <taxon>Nocardioidaceae</taxon>
        <taxon>Nocardioides</taxon>
    </lineage>
</organism>
<proteinExistence type="predicted"/>
<keyword evidence="2" id="KW-1185">Reference proteome</keyword>
<evidence type="ECO:0000313" key="1">
    <source>
        <dbReference type="EMBL" id="MXG90127.1"/>
    </source>
</evidence>
<comment type="caution">
    <text evidence="1">The sequence shown here is derived from an EMBL/GenBank/DDBJ whole genome shotgun (WGS) entry which is preliminary data.</text>
</comment>
<accession>A0A6L7ERR3</accession>
<dbReference type="AlphaFoldDB" id="A0A6L7ERR3"/>
<gene>
    <name evidence="1" type="ORF">GRQ65_11240</name>
</gene>
<dbReference type="InterPro" id="IPR023296">
    <property type="entry name" value="Glyco_hydro_beta-prop_sf"/>
</dbReference>
<dbReference type="EMBL" id="WUEK01000006">
    <property type="protein sequence ID" value="MXG90127.1"/>
    <property type="molecule type" value="Genomic_DNA"/>
</dbReference>
<reference evidence="1 2" key="1">
    <citation type="submission" date="2019-12" db="EMBL/GenBank/DDBJ databases">
        <authorList>
            <person name="Kun Z."/>
        </authorList>
    </citation>
    <scope>NUCLEOTIDE SEQUENCE [LARGE SCALE GENOMIC DNA]</scope>
    <source>
        <strain evidence="1 2">YIM 123512</strain>
    </source>
</reference>
<protein>
    <submittedName>
        <fullName evidence="1">Uncharacterized protein</fullName>
    </submittedName>
</protein>
<name>A0A6L7ERR3_9ACTN</name>
<dbReference type="SUPFAM" id="SSF75005">
    <property type="entry name" value="Arabinanase/levansucrase/invertase"/>
    <property type="match status" value="1"/>
</dbReference>
<sequence length="397" mass="43393">MPSYDVVARRRPVDLVRPGPVRAPYAATRGRGTLTLASGSTSITCDDSVALHVTRDGRTTTLRSRRHGRPQAPVDELALTLTARQVTAFALEAGRWVARARHDLDDSVPVHDEGWLAGLEASAGLGRFGQVGLRDLRVVTHADGSPWLEEDRWLLTATSAGPGGFTTGHTSVWSLDPETLELAHRADLFVRRDGGVYGDHAVHLVRDAGRWLLAASTWGDFEPRLRPVRTVLATSEDDLTTGVHVLDAAPLTLPTDGLRSVGVWDPHLVRCDDEWLVAYVSARKYFRFHPVVATGPTLDDLTLRAAASRLRETEGSTLAHVDGRWRVLASDTRRQAYPVLDLDLREVATLDAAYVSNIPWPTLLDDLVVGFDGTTWGGPLLAYGTHGDVVIQRARRG</sequence>
<evidence type="ECO:0000313" key="2">
    <source>
        <dbReference type="Proteomes" id="UP000473325"/>
    </source>
</evidence>